<keyword evidence="1" id="KW-0472">Membrane</keyword>
<feature type="transmembrane region" description="Helical" evidence="1">
    <location>
        <begin position="198"/>
        <end position="226"/>
    </location>
</feature>
<sequence>MHLLHKCILQEIAFPKSIIHVKDICIALALAVVLTLASGITGFAFQTMDHWCHNAKFQDLFQNNWPLRFPANRPVMAYYFGYYLVPAAISRLAGDISPVAILIWTSLGIALGLLWICTSLDRKWWAALLVLCVGDFPRIFKGVASHGSIQLYKYEEIGVEHWSNIENLFWAPNQFIPSLMLGGMLFHMIRHRLDYALLCLPTALALWWAAFPALIAGLVTALLLVFQWIRWGITVRRLFQQVLLPSLAAVPVLLLFQSHPHAPQNGLIWEFRGDMDNLLREYLVNTVTDTSLFVFAYLISRRAGLPTIPAVPFWTLICITLLFPLIRVGKVNDMLLRGMMPVLILIGCCLLYPLASQPLPKTLTILRGNTNCIIIMLALVLPAAVGIGRFYRAARLNRITALWGSPNAEFEAIPYDAYPSLYETLRQRWSQQEADQYLGKPDSFYEKYIAPPPAKDP</sequence>
<feature type="transmembrane region" description="Helical" evidence="1">
    <location>
        <begin position="168"/>
        <end position="186"/>
    </location>
</feature>
<keyword evidence="3" id="KW-1185">Reference proteome</keyword>
<evidence type="ECO:0008006" key="4">
    <source>
        <dbReference type="Google" id="ProtNLM"/>
    </source>
</evidence>
<feature type="transmembrane region" description="Helical" evidence="1">
    <location>
        <begin position="24"/>
        <end position="45"/>
    </location>
</feature>
<gene>
    <name evidence="2" type="ORF">J2W84_006474</name>
</gene>
<feature type="transmembrane region" description="Helical" evidence="1">
    <location>
        <begin position="311"/>
        <end position="328"/>
    </location>
</feature>
<feature type="transmembrane region" description="Helical" evidence="1">
    <location>
        <begin position="335"/>
        <end position="353"/>
    </location>
</feature>
<reference evidence="2 3" key="1">
    <citation type="submission" date="2023-07" db="EMBL/GenBank/DDBJ databases">
        <title>Sorghum-associated microbial communities from plants grown in Nebraska, USA.</title>
        <authorList>
            <person name="Schachtman D."/>
        </authorList>
    </citation>
    <scope>NUCLEOTIDE SEQUENCE [LARGE SCALE GENOMIC DNA]</scope>
    <source>
        <strain evidence="2 3">BE57</strain>
    </source>
</reference>
<organism evidence="2 3">
    <name type="scientific">Dyadobacter fermentans</name>
    <dbReference type="NCBI Taxonomy" id="94254"/>
    <lineage>
        <taxon>Bacteria</taxon>
        <taxon>Pseudomonadati</taxon>
        <taxon>Bacteroidota</taxon>
        <taxon>Cytophagia</taxon>
        <taxon>Cytophagales</taxon>
        <taxon>Spirosomataceae</taxon>
        <taxon>Dyadobacter</taxon>
    </lineage>
</organism>
<name>A0ABU1R7Q0_9BACT</name>
<feature type="transmembrane region" description="Helical" evidence="1">
    <location>
        <begin position="96"/>
        <end position="117"/>
    </location>
</feature>
<feature type="transmembrane region" description="Helical" evidence="1">
    <location>
        <begin position="373"/>
        <end position="391"/>
    </location>
</feature>
<protein>
    <recommendedName>
        <fullName evidence="4">Transmembrane protein</fullName>
    </recommendedName>
</protein>
<dbReference type="Proteomes" id="UP001264980">
    <property type="component" value="Unassembled WGS sequence"/>
</dbReference>
<proteinExistence type="predicted"/>
<comment type="caution">
    <text evidence="2">The sequence shown here is derived from an EMBL/GenBank/DDBJ whole genome shotgun (WGS) entry which is preliminary data.</text>
</comment>
<keyword evidence="1" id="KW-1133">Transmembrane helix</keyword>
<keyword evidence="1" id="KW-0812">Transmembrane</keyword>
<feature type="transmembrane region" description="Helical" evidence="1">
    <location>
        <begin position="238"/>
        <end position="256"/>
    </location>
</feature>
<evidence type="ECO:0000256" key="1">
    <source>
        <dbReference type="SAM" id="Phobius"/>
    </source>
</evidence>
<evidence type="ECO:0000313" key="3">
    <source>
        <dbReference type="Proteomes" id="UP001264980"/>
    </source>
</evidence>
<accession>A0ABU1R7Q0</accession>
<evidence type="ECO:0000313" key="2">
    <source>
        <dbReference type="EMBL" id="MDR6809403.1"/>
    </source>
</evidence>
<dbReference type="EMBL" id="JAVDTI010000009">
    <property type="protein sequence ID" value="MDR6809403.1"/>
    <property type="molecule type" value="Genomic_DNA"/>
</dbReference>
<dbReference type="RefSeq" id="WP_309992796.1">
    <property type="nucleotide sequence ID" value="NZ_JAVDTI010000009.1"/>
</dbReference>